<dbReference type="InterPro" id="IPR022742">
    <property type="entry name" value="Hydrolase_4"/>
</dbReference>
<dbReference type="Proteomes" id="UP000019442">
    <property type="component" value="Chromosome"/>
</dbReference>
<dbReference type="Pfam" id="PF12146">
    <property type="entry name" value="Hydrolase_4"/>
    <property type="match status" value="1"/>
</dbReference>
<dbReference type="PATRIC" id="fig|1354791.3.peg.2633"/>
<evidence type="ECO:0000313" key="2">
    <source>
        <dbReference type="EMBL" id="AHK79580.1"/>
    </source>
</evidence>
<sequence length="288" mass="31512">MRTLMMVVLIGLGAYGAFVGMLYFTQGQMVYIPLSAHAGSPSDAGLPYEEVWLDTEDGERLHAWFIPAREGAGDRNEAGADECRAPVLLFLHGNAGNISHRLESLQIFHRLGLSVLILDYRGYGKSSGSPAEEGTYLDALAGWQHLLEERDYAADEVVVFGRSLGAAVAAHTAARVQPGALILESAFTSAPELGADLYPWVPVRTLLRFEYDTRRALEQVESPVLLAHSRDDEIVPHGHLERLKQAAGSARALSVLEMRGGHNDGFMRTGEDYVRGLEDFLEASFDCP</sequence>
<feature type="domain" description="Serine aminopeptidase S33" evidence="1">
    <location>
        <begin position="87"/>
        <end position="191"/>
    </location>
</feature>
<dbReference type="EMBL" id="CP007268">
    <property type="protein sequence ID" value="AHK79580.1"/>
    <property type="molecule type" value="Genomic_DNA"/>
</dbReference>
<dbReference type="SUPFAM" id="SSF53474">
    <property type="entry name" value="alpha/beta-Hydrolases"/>
    <property type="match status" value="1"/>
</dbReference>
<name>W8L6U3_9GAMM</name>
<dbReference type="RefSeq" id="WP_025282052.1">
    <property type="nucleotide sequence ID" value="NZ_CP007268.1"/>
</dbReference>
<gene>
    <name evidence="2" type="ORF">M911_10915</name>
</gene>
<dbReference type="PANTHER" id="PTHR12277:SF81">
    <property type="entry name" value="PROTEIN ABHD13"/>
    <property type="match status" value="1"/>
</dbReference>
<dbReference type="InterPro" id="IPR029058">
    <property type="entry name" value="AB_hydrolase_fold"/>
</dbReference>
<dbReference type="AlphaFoldDB" id="W8L6U3"/>
<accession>W8L6U3</accession>
<dbReference type="PANTHER" id="PTHR12277">
    <property type="entry name" value="ALPHA/BETA HYDROLASE DOMAIN-CONTAINING PROTEIN"/>
    <property type="match status" value="1"/>
</dbReference>
<keyword evidence="3" id="KW-1185">Reference proteome</keyword>
<evidence type="ECO:0000313" key="3">
    <source>
        <dbReference type="Proteomes" id="UP000019442"/>
    </source>
</evidence>
<reference evidence="3" key="2">
    <citation type="submission" date="2014-02" db="EMBL/GenBank/DDBJ databases">
        <title>Draft Genome Sequence of extremely halophilic bacteria Halorhodospira halochloris.</title>
        <authorList>
            <person name="Singh K.S."/>
        </authorList>
    </citation>
    <scope>NUCLEOTIDE SEQUENCE [LARGE SCALE GENOMIC DNA]</scope>
    <source>
        <strain evidence="3">A</strain>
    </source>
</reference>
<dbReference type="KEGG" id="hhc:M911_10915"/>
<dbReference type="HOGENOM" id="CLU_029375_2_1_6"/>
<evidence type="ECO:0000259" key="1">
    <source>
        <dbReference type="Pfam" id="PF12146"/>
    </source>
</evidence>
<reference evidence="2 3" key="1">
    <citation type="journal article" date="2014" name="J Genomics">
        <title>Draft Genome Sequence of the Extremely Halophilic Phototrophic Purple Sulfur Bacterium Halorhodospira halochloris.</title>
        <authorList>
            <person name="Singh K.S."/>
            <person name="Kirksey J."/>
            <person name="Hoff W.D."/>
            <person name="Deole R."/>
        </authorList>
    </citation>
    <scope>NUCLEOTIDE SEQUENCE [LARGE SCALE GENOMIC DNA]</scope>
    <source>
        <strain evidence="2 3">A</strain>
    </source>
</reference>
<dbReference type="Gene3D" id="3.40.50.1820">
    <property type="entry name" value="alpha/beta hydrolase"/>
    <property type="match status" value="1"/>
</dbReference>
<proteinExistence type="predicted"/>
<dbReference type="OrthoDB" id="9798884at2"/>
<organism evidence="2 3">
    <name type="scientific">Ectothiorhodospira haloalkaliphila</name>
    <dbReference type="NCBI Taxonomy" id="421628"/>
    <lineage>
        <taxon>Bacteria</taxon>
        <taxon>Pseudomonadati</taxon>
        <taxon>Pseudomonadota</taxon>
        <taxon>Gammaproteobacteria</taxon>
        <taxon>Chromatiales</taxon>
        <taxon>Ectothiorhodospiraceae</taxon>
        <taxon>Ectothiorhodospira</taxon>
    </lineage>
</organism>
<protein>
    <submittedName>
        <fullName evidence="2">Lysophospholipase</fullName>
    </submittedName>
</protein>